<dbReference type="SUPFAM" id="SSF49695">
    <property type="entry name" value="gamma-Crystallin-like"/>
    <property type="match status" value="1"/>
</dbReference>
<protein>
    <submittedName>
        <fullName evidence="1">Uncharacterized protein</fullName>
    </submittedName>
</protein>
<proteinExistence type="predicted"/>
<dbReference type="Gene3D" id="3.10.20.110">
    <property type="match status" value="1"/>
</dbReference>
<reference evidence="1 2" key="1">
    <citation type="submission" date="2016-08" db="EMBL/GenBank/DDBJ databases">
        <title>Genome of Bacillus solimangrovi GH2-4.</title>
        <authorList>
            <person name="Lim S."/>
            <person name="Kim B.-C."/>
        </authorList>
    </citation>
    <scope>NUCLEOTIDE SEQUENCE [LARGE SCALE GENOMIC DNA]</scope>
    <source>
        <strain evidence="1 2">GH2-4</strain>
    </source>
</reference>
<keyword evidence="2" id="KW-1185">Reference proteome</keyword>
<organism evidence="1 2">
    <name type="scientific">Bacillus solimangrovi</name>
    <dbReference type="NCBI Taxonomy" id="1305675"/>
    <lineage>
        <taxon>Bacteria</taxon>
        <taxon>Bacillati</taxon>
        <taxon>Bacillota</taxon>
        <taxon>Bacilli</taxon>
        <taxon>Bacillales</taxon>
        <taxon>Bacillaceae</taxon>
        <taxon>Bacillus</taxon>
    </lineage>
</organism>
<evidence type="ECO:0000313" key="2">
    <source>
        <dbReference type="Proteomes" id="UP000095209"/>
    </source>
</evidence>
<gene>
    <name evidence="1" type="ORF">BFG57_17520</name>
</gene>
<dbReference type="Proteomes" id="UP000095209">
    <property type="component" value="Unassembled WGS sequence"/>
</dbReference>
<accession>A0A1E5LD18</accession>
<dbReference type="SUPFAM" id="SSF56988">
    <property type="entry name" value="Anthrax protective antigen"/>
    <property type="match status" value="1"/>
</dbReference>
<sequence>MDDWNKYKVAIDAVSASITYVHPDKGEKNFKVYANDPRRSYASSNPETTLGDALKLVLDAEVVDGKFLIDGEEVNNDWRIFMLSENDDDYDILQQADDLFEIELRPDMDIIIEKTDLNGSPFVQYAFYEEGGKRVVASIFENGSSIDYVKAKVRTITGEAKTIDLIDEDEKGEIDGIYESPNQVELLDLTYQNAEIEVRAVNGEITTTYILTPEGESVRGLGYVPLNNVKDVTDRIDTLSQDYPTAEAFVFEVKDTKTTSNMHRAKVGNQKVYLGVNNQPTEYRGAATRYSLFRDKNYDSDQINLTSSVSDLRSGAIDSLSNKASSVKFKQDDSGSGIVLYNKYDYRGKDDVLALTGSDKDITDTDMNDRASSVRIIGQSGKPFVRLYNNKVANKNTNSYGSDYVDVHGYKDISGYFNNKASSFEVIGGEDMNYFTNIQLWDVLGKDDNKLYKQNKDNYIPLQDLDSLNNKVSHVQLICTEDDCPTFKLYKGKDYKNELLYHSISPGFTSMSNNEINEYIDKFDEVSSIKVKNNSDRLSKIIIYKDNGNYAVIDSSISDLSSFKDVIYKGKSSGTRDFNNKIVAIKFYYGVVYRFYTGKNYSGSYQDYIIGEDNIGSDWSNKFSSVRVLNPLPEIGLIAYDETNYGGDFLPVVDDIPDLSAVDFNNKISSVKLITRIPEKRPTHNTTMVVSSKDLSFKTSNKYFGEGTSVNLIGYFERTDQSSKFTPYEHNVKYATTGSYSFDTGINDARGYLVQVDANRVTSNKVRIKLNDTSNSELGTSATHALGLEAGAKFNPKHSNVVFVPAKNNDPSRISVDIEVGAWDDKEDQDGNVPSYNVKVIGYFAEDAASSNDLFYEKFDTPVAVASPSVTDERTSRVTLQTRDFRDEPKGYLVNVTGKHIGGSNFKFSINENYIHLGTAASVNAKGEDPRSVHHSGLMYVKANSIDAYLLEMTPNYGSWIAVDSDAEIDVEVVGYFY</sequence>
<dbReference type="InterPro" id="IPR011024">
    <property type="entry name" value="G_crystallin-like"/>
</dbReference>
<dbReference type="OrthoDB" id="9126436at2"/>
<dbReference type="RefSeq" id="WP_069718023.1">
    <property type="nucleotide sequence ID" value="NZ_MJEH01000041.1"/>
</dbReference>
<evidence type="ECO:0000313" key="1">
    <source>
        <dbReference type="EMBL" id="OEH91960.1"/>
    </source>
</evidence>
<dbReference type="AlphaFoldDB" id="A0A1E5LD18"/>
<dbReference type="Gene3D" id="2.60.20.10">
    <property type="entry name" value="Crystallins"/>
    <property type="match status" value="2"/>
</dbReference>
<dbReference type="EMBL" id="MJEH01000041">
    <property type="protein sequence ID" value="OEH91960.1"/>
    <property type="molecule type" value="Genomic_DNA"/>
</dbReference>
<comment type="caution">
    <text evidence="1">The sequence shown here is derived from an EMBL/GenBank/DDBJ whole genome shotgun (WGS) entry which is preliminary data.</text>
</comment>
<name>A0A1E5LD18_9BACI</name>